<reference evidence="2" key="1">
    <citation type="journal article" date="2019" name="Int. J. Syst. Evol. Microbiol.">
        <title>The Global Catalogue of Microorganisms (GCM) 10K type strain sequencing project: providing services to taxonomists for standard genome sequencing and annotation.</title>
        <authorList>
            <consortium name="The Broad Institute Genomics Platform"/>
            <consortium name="The Broad Institute Genome Sequencing Center for Infectious Disease"/>
            <person name="Wu L."/>
            <person name="Ma J."/>
        </authorList>
    </citation>
    <scope>NUCLEOTIDE SEQUENCE [LARGE SCALE GENOMIC DNA]</scope>
    <source>
        <strain evidence="2">JCM 12389</strain>
    </source>
</reference>
<evidence type="ECO:0000313" key="2">
    <source>
        <dbReference type="Proteomes" id="UP001500880"/>
    </source>
</evidence>
<organism evidence="1 2">
    <name type="scientific">Salinibacillus aidingensis</name>
    <dbReference type="NCBI Taxonomy" id="237684"/>
    <lineage>
        <taxon>Bacteria</taxon>
        <taxon>Bacillati</taxon>
        <taxon>Bacillota</taxon>
        <taxon>Bacilli</taxon>
        <taxon>Bacillales</taxon>
        <taxon>Bacillaceae</taxon>
        <taxon>Salinibacillus</taxon>
    </lineage>
</organism>
<name>A0ABP3KRL1_9BACI</name>
<evidence type="ECO:0000313" key="1">
    <source>
        <dbReference type="EMBL" id="GAA0485085.1"/>
    </source>
</evidence>
<dbReference type="Proteomes" id="UP001500880">
    <property type="component" value="Unassembled WGS sequence"/>
</dbReference>
<gene>
    <name evidence="1" type="ORF">GCM10008986_07920</name>
</gene>
<comment type="caution">
    <text evidence="1">The sequence shown here is derived from an EMBL/GenBank/DDBJ whole genome shotgun (WGS) entry which is preliminary data.</text>
</comment>
<protein>
    <submittedName>
        <fullName evidence="1">Uncharacterized protein</fullName>
    </submittedName>
</protein>
<keyword evidence="2" id="KW-1185">Reference proteome</keyword>
<dbReference type="EMBL" id="BAAADO010000002">
    <property type="protein sequence ID" value="GAA0485085.1"/>
    <property type="molecule type" value="Genomic_DNA"/>
</dbReference>
<sequence>MRLGQGVNFKIEGIGGSYDNKNPFPAILLNDQKGITLRPCLMYPSEPYYLHTINFYLSLLITSI</sequence>
<accession>A0ABP3KRL1</accession>
<proteinExistence type="predicted"/>